<dbReference type="PROSITE" id="PS00211">
    <property type="entry name" value="ABC_TRANSPORTER_1"/>
    <property type="match status" value="1"/>
</dbReference>
<proteinExistence type="inferred from homology"/>
<feature type="domain" description="ABC transporter" evidence="6">
    <location>
        <begin position="2"/>
        <end position="220"/>
    </location>
</feature>
<evidence type="ECO:0000256" key="5">
    <source>
        <dbReference type="ARBA" id="ARBA00022970"/>
    </source>
</evidence>
<accession>A0A2T7G966</accession>
<dbReference type="GO" id="GO:0005524">
    <property type="term" value="F:ATP binding"/>
    <property type="evidence" value="ECO:0007669"/>
    <property type="project" value="UniProtKB-KW"/>
</dbReference>
<dbReference type="AlphaFoldDB" id="A0A2T7G966"/>
<keyword evidence="5" id="KW-0029">Amino-acid transport</keyword>
<evidence type="ECO:0000313" key="8">
    <source>
        <dbReference type="Proteomes" id="UP000244446"/>
    </source>
</evidence>
<dbReference type="PANTHER" id="PTHR43820:SF4">
    <property type="entry name" value="HIGH-AFFINITY BRANCHED-CHAIN AMINO ACID TRANSPORT ATP-BINDING PROTEIN LIVF"/>
    <property type="match status" value="1"/>
</dbReference>
<name>A0A2T7G966_9RHOB</name>
<evidence type="ECO:0000259" key="6">
    <source>
        <dbReference type="PROSITE" id="PS50893"/>
    </source>
</evidence>
<dbReference type="InterPro" id="IPR017871">
    <property type="entry name" value="ABC_transporter-like_CS"/>
</dbReference>
<evidence type="ECO:0000256" key="1">
    <source>
        <dbReference type="ARBA" id="ARBA00005417"/>
    </source>
</evidence>
<dbReference type="InterPro" id="IPR052156">
    <property type="entry name" value="BCAA_Transport_ATP-bd_LivF"/>
</dbReference>
<dbReference type="InterPro" id="IPR003439">
    <property type="entry name" value="ABC_transporter-like_ATP-bd"/>
</dbReference>
<dbReference type="Proteomes" id="UP000244446">
    <property type="component" value="Unassembled WGS sequence"/>
</dbReference>
<comment type="similarity">
    <text evidence="1">Belongs to the ABC transporter superfamily.</text>
</comment>
<dbReference type="EMBL" id="QCYH01000002">
    <property type="protein sequence ID" value="PVA10967.1"/>
    <property type="molecule type" value="Genomic_DNA"/>
</dbReference>
<dbReference type="RefSeq" id="WP_108690941.1">
    <property type="nucleotide sequence ID" value="NZ_QCYH01000002.1"/>
</dbReference>
<dbReference type="OrthoDB" id="7846240at2"/>
<sequence>MLEVKDLNVSIAGTPILRNASLEMAGGKTFGLIGRNGAGKTTFMRSVMGLLPATSGTIRINGQDVAAQPPHLRAAMGVGYMPEDRRLVSEFTVEENILLPVKALGKTFDPARLDWIYELLPEIARFSARKALALSGGQQKLVALGRALIVGDQLLLLDEPFEGVAPALAQRLVEVIGALRQSGMSVLLSESDSVHSAGLLDGLYMIERGDITLREDIGAA</sequence>
<dbReference type="InterPro" id="IPR027417">
    <property type="entry name" value="P-loop_NTPase"/>
</dbReference>
<dbReference type="PANTHER" id="PTHR43820">
    <property type="entry name" value="HIGH-AFFINITY BRANCHED-CHAIN AMINO ACID TRANSPORT ATP-BINDING PROTEIN LIVF"/>
    <property type="match status" value="1"/>
</dbReference>
<dbReference type="Pfam" id="PF00005">
    <property type="entry name" value="ABC_tran"/>
    <property type="match status" value="1"/>
</dbReference>
<evidence type="ECO:0000256" key="3">
    <source>
        <dbReference type="ARBA" id="ARBA00022741"/>
    </source>
</evidence>
<keyword evidence="3" id="KW-0547">Nucleotide-binding</keyword>
<dbReference type="Gene3D" id="3.40.50.300">
    <property type="entry name" value="P-loop containing nucleotide triphosphate hydrolases"/>
    <property type="match status" value="1"/>
</dbReference>
<dbReference type="InterPro" id="IPR003593">
    <property type="entry name" value="AAA+_ATPase"/>
</dbReference>
<organism evidence="7 8">
    <name type="scientific">Pelagivirga sediminicola</name>
    <dbReference type="NCBI Taxonomy" id="2170575"/>
    <lineage>
        <taxon>Bacteria</taxon>
        <taxon>Pseudomonadati</taxon>
        <taxon>Pseudomonadota</taxon>
        <taxon>Alphaproteobacteria</taxon>
        <taxon>Rhodobacterales</taxon>
        <taxon>Paracoccaceae</taxon>
        <taxon>Pelagivirga</taxon>
    </lineage>
</organism>
<keyword evidence="8" id="KW-1185">Reference proteome</keyword>
<comment type="caution">
    <text evidence="7">The sequence shown here is derived from an EMBL/GenBank/DDBJ whole genome shotgun (WGS) entry which is preliminary data.</text>
</comment>
<keyword evidence="4 7" id="KW-0067">ATP-binding</keyword>
<evidence type="ECO:0000256" key="2">
    <source>
        <dbReference type="ARBA" id="ARBA00022448"/>
    </source>
</evidence>
<dbReference type="PROSITE" id="PS50893">
    <property type="entry name" value="ABC_TRANSPORTER_2"/>
    <property type="match status" value="1"/>
</dbReference>
<dbReference type="GO" id="GO:0015658">
    <property type="term" value="F:branched-chain amino acid transmembrane transporter activity"/>
    <property type="evidence" value="ECO:0007669"/>
    <property type="project" value="TreeGrafter"/>
</dbReference>
<protein>
    <submittedName>
        <fullName evidence="7">ABC transporter ATP-binding protein</fullName>
    </submittedName>
</protein>
<gene>
    <name evidence="7" type="ORF">DC366_04050</name>
</gene>
<evidence type="ECO:0000313" key="7">
    <source>
        <dbReference type="EMBL" id="PVA10967.1"/>
    </source>
</evidence>
<dbReference type="SUPFAM" id="SSF52540">
    <property type="entry name" value="P-loop containing nucleoside triphosphate hydrolases"/>
    <property type="match status" value="1"/>
</dbReference>
<evidence type="ECO:0000256" key="4">
    <source>
        <dbReference type="ARBA" id="ARBA00022840"/>
    </source>
</evidence>
<dbReference type="GO" id="GO:0015807">
    <property type="term" value="P:L-amino acid transport"/>
    <property type="evidence" value="ECO:0007669"/>
    <property type="project" value="TreeGrafter"/>
</dbReference>
<dbReference type="SMART" id="SM00382">
    <property type="entry name" value="AAA"/>
    <property type="match status" value="1"/>
</dbReference>
<dbReference type="GO" id="GO:0016887">
    <property type="term" value="F:ATP hydrolysis activity"/>
    <property type="evidence" value="ECO:0007669"/>
    <property type="project" value="InterPro"/>
</dbReference>
<keyword evidence="2" id="KW-0813">Transport</keyword>
<reference evidence="7 8" key="1">
    <citation type="submission" date="2018-04" db="EMBL/GenBank/DDBJ databases">
        <title>Pelagivirga bohaiensis gen. nov., sp. nov., a bacterium isolated from the Bohai Sea.</title>
        <authorList>
            <person name="Ji X."/>
        </authorList>
    </citation>
    <scope>NUCLEOTIDE SEQUENCE [LARGE SCALE GENOMIC DNA]</scope>
    <source>
        <strain evidence="7 8">BH-SD19</strain>
    </source>
</reference>